<gene>
    <name evidence="4" type="ORF">PDIGIT_LOCUS10100</name>
</gene>
<feature type="domain" description="NACHT" evidence="3">
    <location>
        <begin position="350"/>
        <end position="497"/>
    </location>
</feature>
<name>A0A9W4XMG9_9PLEO</name>
<feature type="compositionally biased region" description="Polar residues" evidence="2">
    <location>
        <begin position="30"/>
        <end position="64"/>
    </location>
</feature>
<evidence type="ECO:0000259" key="3">
    <source>
        <dbReference type="PROSITE" id="PS50837"/>
    </source>
</evidence>
<accession>A0A9W4XMG9</accession>
<dbReference type="Pfam" id="PF24883">
    <property type="entry name" value="NPHP3_N"/>
    <property type="match status" value="1"/>
</dbReference>
<evidence type="ECO:0000256" key="1">
    <source>
        <dbReference type="ARBA" id="ARBA00022737"/>
    </source>
</evidence>
<dbReference type="PROSITE" id="PS50837">
    <property type="entry name" value="NACHT"/>
    <property type="match status" value="1"/>
</dbReference>
<dbReference type="Gene3D" id="3.40.50.300">
    <property type="entry name" value="P-loop containing nucleotide triphosphate hydrolases"/>
    <property type="match status" value="1"/>
</dbReference>
<dbReference type="Gene3D" id="1.25.40.20">
    <property type="entry name" value="Ankyrin repeat-containing domain"/>
    <property type="match status" value="1"/>
</dbReference>
<dbReference type="PANTHER" id="PTHR10039:SF10">
    <property type="entry name" value="NACHT DOMAIN-CONTAINING PROTEIN"/>
    <property type="match status" value="1"/>
</dbReference>
<evidence type="ECO:0000256" key="2">
    <source>
        <dbReference type="SAM" id="MobiDB-lite"/>
    </source>
</evidence>
<organism evidence="4 5">
    <name type="scientific">Periconia digitata</name>
    <dbReference type="NCBI Taxonomy" id="1303443"/>
    <lineage>
        <taxon>Eukaryota</taxon>
        <taxon>Fungi</taxon>
        <taxon>Dikarya</taxon>
        <taxon>Ascomycota</taxon>
        <taxon>Pezizomycotina</taxon>
        <taxon>Dothideomycetes</taxon>
        <taxon>Pleosporomycetidae</taxon>
        <taxon>Pleosporales</taxon>
        <taxon>Massarineae</taxon>
        <taxon>Periconiaceae</taxon>
        <taxon>Periconia</taxon>
    </lineage>
</organism>
<proteinExistence type="predicted"/>
<dbReference type="AlphaFoldDB" id="A0A9W4XMG9"/>
<dbReference type="InterPro" id="IPR056884">
    <property type="entry name" value="NPHP3-like_N"/>
</dbReference>
<dbReference type="SUPFAM" id="SSF52540">
    <property type="entry name" value="P-loop containing nucleoside triphosphate hydrolases"/>
    <property type="match status" value="1"/>
</dbReference>
<keyword evidence="1" id="KW-0677">Repeat</keyword>
<dbReference type="Proteomes" id="UP001152607">
    <property type="component" value="Unassembled WGS sequence"/>
</dbReference>
<feature type="compositionally biased region" description="Basic and acidic residues" evidence="2">
    <location>
        <begin position="69"/>
        <end position="78"/>
    </location>
</feature>
<dbReference type="EMBL" id="CAOQHR010000007">
    <property type="protein sequence ID" value="CAI6336993.1"/>
    <property type="molecule type" value="Genomic_DNA"/>
</dbReference>
<dbReference type="InterPro" id="IPR027417">
    <property type="entry name" value="P-loop_NTPase"/>
</dbReference>
<keyword evidence="5" id="KW-1185">Reference proteome</keyword>
<reference evidence="4" key="1">
    <citation type="submission" date="2023-01" db="EMBL/GenBank/DDBJ databases">
        <authorList>
            <person name="Van Ghelder C."/>
            <person name="Rancurel C."/>
        </authorList>
    </citation>
    <scope>NUCLEOTIDE SEQUENCE</scope>
    <source>
        <strain evidence="4">CNCM I-4278</strain>
    </source>
</reference>
<dbReference type="SUPFAM" id="SSF48403">
    <property type="entry name" value="Ankyrin repeat"/>
    <property type="match status" value="1"/>
</dbReference>
<sequence>MASSSSVPDESFRSRISLRLRRLRHKLQHHPSNNSVQSAQAVNPDSGNSQNIVDSQLSYQTFGPSTELDVSRNDETRTPNDAVRSIAPPSDLWSAAYREAVDGLRKETDFVIDIDSNAAELFEKLEEFDKDATQESAFLRGVAYLRSIQVPLERFKLALDLASPWANLDPTAKTVFTVVSGVTAVAITFATADLAFAEQIGEMLEQISYIDDCDTLGQRGNRADIHKALVSVYKKILEFYEAAHDILTRRGGKLAMKMILETDRLPHIIQDFLKQAELLRKLIEKATWEIVEDIKAMLYDREIARWLGSDKVNLQSQYHVHLQDLRSDSACKFLLSHPSFMDWYRATGSRQLLILGEMGCGKSVLMSFLVDELHRRNEHQLPRPKVCYHYCRNDGTGKPVYILSSLILALLEQLSGLKKSFYEWYKENQSLGIVDPATSIPKLEEFLIQVLEILDRPIFITIDGLDECDRTSRKILLELSNTLLRKAPRLSIVFSSRLDEETLQQMDRTPTIVMSSDIHRDRVIVQHTVEKRLDYLSADVASLIIQSLSRMAQGSAIWTKMIVELIEIRKIRAHGPMKRFLEGLPLPQHLSNIYTTLLERSSADDTDNQAIAIGALKILAIACRPLSIQELAWAVALATVQHDVTTVAALAQLVDPQRVVSLIHPFIMRIDFVDVKKRQVQLVHQSVKEYIIEESWRHGGSITTRAPNQTENHQNERLEQFILELCIRYLCLDEIGRSRLFSDEQIAIDQLPEDFDLFSDDSSVNYDNYCTWEVWEENMIRYDPTERGFGEFFVYASSHWLKHLGAVKSGPITYLMNIENLCEAGSIRLDNWINQSCRPNCTIKARFDFDSRLYDPLSITSLYGSNIVLHDLLENSSFDKNKYLASPAIGAADQVLQWGDLSRLRTLLNSEIGYQIKNLDFFCLVIERWSQLNSRHDDWEVAFDLIDSVQDLLVEEKWGHQLLNFAARIGCMPMIQRLLRRAQDHMEVEGELCNSQPITEAVLGNHVDVVRYFMNEGMFRASIHRTDRESANILHLASGRCNPDILRLLAPVFQNDMGQTDIYGDTALTRVIRNKSNSQDRHDAAKVLLAYMDPEKDNYAQPNPLRIAVELGDVEMCQLLICEGRMDPFSVLTRNQDGDPTMKYKPLKEEKALQKLLQEHAALTSTLRQDT</sequence>
<feature type="region of interest" description="Disordered" evidence="2">
    <location>
        <begin position="28"/>
        <end position="85"/>
    </location>
</feature>
<dbReference type="SMART" id="SM00248">
    <property type="entry name" value="ANK"/>
    <property type="match status" value="5"/>
</dbReference>
<dbReference type="Pfam" id="PF12796">
    <property type="entry name" value="Ank_2"/>
    <property type="match status" value="1"/>
</dbReference>
<dbReference type="PANTHER" id="PTHR10039">
    <property type="entry name" value="AMELOGENIN"/>
    <property type="match status" value="1"/>
</dbReference>
<comment type="caution">
    <text evidence="4">The sequence shown here is derived from an EMBL/GenBank/DDBJ whole genome shotgun (WGS) entry which is preliminary data.</text>
</comment>
<dbReference type="InterPro" id="IPR002110">
    <property type="entry name" value="Ankyrin_rpt"/>
</dbReference>
<evidence type="ECO:0000313" key="4">
    <source>
        <dbReference type="EMBL" id="CAI6336993.1"/>
    </source>
</evidence>
<dbReference type="InterPro" id="IPR007111">
    <property type="entry name" value="NACHT_NTPase"/>
</dbReference>
<dbReference type="InterPro" id="IPR036770">
    <property type="entry name" value="Ankyrin_rpt-contain_sf"/>
</dbReference>
<dbReference type="OrthoDB" id="62952at2759"/>
<protein>
    <recommendedName>
        <fullName evidence="3">NACHT domain-containing protein</fullName>
    </recommendedName>
</protein>
<evidence type="ECO:0000313" key="5">
    <source>
        <dbReference type="Proteomes" id="UP001152607"/>
    </source>
</evidence>